<comment type="caution">
    <text evidence="2">The sequence shown here is derived from an EMBL/GenBank/DDBJ whole genome shotgun (WGS) entry which is preliminary data.</text>
</comment>
<dbReference type="PANTHER" id="PTHR11060">
    <property type="entry name" value="PROTEIN MEMO1"/>
    <property type="match status" value="1"/>
</dbReference>
<protein>
    <submittedName>
        <fullName evidence="2">Putative mediator of cell motility 1</fullName>
    </submittedName>
</protein>
<reference evidence="2 3" key="1">
    <citation type="submission" date="2019-04" db="EMBL/GenBank/DDBJ databases">
        <title>Annotation for the trematode Fasciola gigantica.</title>
        <authorList>
            <person name="Choi Y.-J."/>
        </authorList>
    </citation>
    <scope>NUCLEOTIDE SEQUENCE [LARGE SCALE GENOMIC DNA]</scope>
    <source>
        <strain evidence="2">Uganda_cow_1</strain>
    </source>
</reference>
<dbReference type="PANTHER" id="PTHR11060:SF0">
    <property type="entry name" value="PROTEIN MEMO1"/>
    <property type="match status" value="1"/>
</dbReference>
<gene>
    <name evidence="2" type="ORF">FGIG_08836</name>
</gene>
<keyword evidence="3" id="KW-1185">Reference proteome</keyword>
<dbReference type="Proteomes" id="UP000316759">
    <property type="component" value="Unassembled WGS sequence"/>
</dbReference>
<dbReference type="InterPro" id="IPR002737">
    <property type="entry name" value="MEMO1_fam"/>
</dbReference>
<dbReference type="NCBIfam" id="TIGR04336">
    <property type="entry name" value="AmmeMemoSam_B"/>
    <property type="match status" value="1"/>
</dbReference>
<sequence length="318" mass="36463">MSGYQRKSQLARKASHAGSWYNDDPRQLDAQLSGWMAQASVARRPSRAIISPHAGYDYSGHVAAHAFNQIVPDSVKRIFILGPSHYLHLAGKCSLATVTQYSTPFYELPIDQAGRDHFFFYYTYLLKVYTELKRTGEFDQLSIDRDEEEHSIEMQLPYIAKVMERQRGSFAIVPVLVGLLSLEREATYGRILAPYLVDPGNIFVISSDFCHWGHRFQYTHYNPEKGEIWQSIKWLDEQGMQLIEDLNADAFNAYLKQCGNTICGQHPIGILLQMTSILRHKHHVNRMDFKFVKYAQSERCRNMNQSSVSYAAGSLQIL</sequence>
<dbReference type="OrthoDB" id="417112at2759"/>
<dbReference type="Gene3D" id="3.40.830.10">
    <property type="entry name" value="LigB-like"/>
    <property type="match status" value="1"/>
</dbReference>
<dbReference type="CDD" id="cd07361">
    <property type="entry name" value="MEMO_like"/>
    <property type="match status" value="1"/>
</dbReference>
<evidence type="ECO:0000256" key="1">
    <source>
        <dbReference type="ARBA" id="ARBA00006315"/>
    </source>
</evidence>
<dbReference type="EMBL" id="SUNJ01008537">
    <property type="protein sequence ID" value="TPP61162.1"/>
    <property type="molecule type" value="Genomic_DNA"/>
</dbReference>
<name>A0A504YHB5_FASGI</name>
<evidence type="ECO:0000313" key="3">
    <source>
        <dbReference type="Proteomes" id="UP000316759"/>
    </source>
</evidence>
<dbReference type="HAMAP" id="MF_00055">
    <property type="entry name" value="MEMO1"/>
    <property type="match status" value="1"/>
</dbReference>
<comment type="similarity">
    <text evidence="1">Belongs to the MEMO1 family.</text>
</comment>
<accession>A0A504YHB5</accession>
<dbReference type="STRING" id="46835.A0A504YHB5"/>
<dbReference type="AlphaFoldDB" id="A0A504YHB5"/>
<organism evidence="2 3">
    <name type="scientific">Fasciola gigantica</name>
    <name type="common">Giant liver fluke</name>
    <dbReference type="NCBI Taxonomy" id="46835"/>
    <lineage>
        <taxon>Eukaryota</taxon>
        <taxon>Metazoa</taxon>
        <taxon>Spiralia</taxon>
        <taxon>Lophotrochozoa</taxon>
        <taxon>Platyhelminthes</taxon>
        <taxon>Trematoda</taxon>
        <taxon>Digenea</taxon>
        <taxon>Plagiorchiida</taxon>
        <taxon>Echinostomata</taxon>
        <taxon>Echinostomatoidea</taxon>
        <taxon>Fasciolidae</taxon>
        <taxon>Fasciola</taxon>
    </lineage>
</organism>
<dbReference type="Pfam" id="PF01875">
    <property type="entry name" value="Memo"/>
    <property type="match status" value="1"/>
</dbReference>
<evidence type="ECO:0000313" key="2">
    <source>
        <dbReference type="EMBL" id="TPP61162.1"/>
    </source>
</evidence>
<proteinExistence type="inferred from homology"/>